<sequence length="108" mass="12313">MDRYYGFLCLQSYIPIDYFGGQCQQSRFCTSQMRTGLQTVCSLDEIAPLATTTRSMPSSLDVCIEYGFMTLIGRNPCVVFFFLFPILNCYRNHQRCNRAFAAVTVDSS</sequence>
<evidence type="ECO:0000313" key="2">
    <source>
        <dbReference type="EMBL" id="KAF2443729.1"/>
    </source>
</evidence>
<evidence type="ECO:0000313" key="3">
    <source>
        <dbReference type="Proteomes" id="UP000799764"/>
    </source>
</evidence>
<organism evidence="2 3">
    <name type="scientific">Karstenula rhodostoma CBS 690.94</name>
    <dbReference type="NCBI Taxonomy" id="1392251"/>
    <lineage>
        <taxon>Eukaryota</taxon>
        <taxon>Fungi</taxon>
        <taxon>Dikarya</taxon>
        <taxon>Ascomycota</taxon>
        <taxon>Pezizomycotina</taxon>
        <taxon>Dothideomycetes</taxon>
        <taxon>Pleosporomycetidae</taxon>
        <taxon>Pleosporales</taxon>
        <taxon>Massarineae</taxon>
        <taxon>Didymosphaeriaceae</taxon>
        <taxon>Karstenula</taxon>
    </lineage>
</organism>
<dbReference type="Proteomes" id="UP000799764">
    <property type="component" value="Unassembled WGS sequence"/>
</dbReference>
<evidence type="ECO:0000256" key="1">
    <source>
        <dbReference type="SAM" id="Phobius"/>
    </source>
</evidence>
<proteinExistence type="predicted"/>
<protein>
    <submittedName>
        <fullName evidence="2">Uncharacterized protein</fullName>
    </submittedName>
</protein>
<keyword evidence="1" id="KW-0472">Membrane</keyword>
<reference evidence="2" key="1">
    <citation type="journal article" date="2020" name="Stud. Mycol.">
        <title>101 Dothideomycetes genomes: a test case for predicting lifestyles and emergence of pathogens.</title>
        <authorList>
            <person name="Haridas S."/>
            <person name="Albert R."/>
            <person name="Binder M."/>
            <person name="Bloem J."/>
            <person name="Labutti K."/>
            <person name="Salamov A."/>
            <person name="Andreopoulos B."/>
            <person name="Baker S."/>
            <person name="Barry K."/>
            <person name="Bills G."/>
            <person name="Bluhm B."/>
            <person name="Cannon C."/>
            <person name="Castanera R."/>
            <person name="Culley D."/>
            <person name="Daum C."/>
            <person name="Ezra D."/>
            <person name="Gonzalez J."/>
            <person name="Henrissat B."/>
            <person name="Kuo A."/>
            <person name="Liang C."/>
            <person name="Lipzen A."/>
            <person name="Lutzoni F."/>
            <person name="Magnuson J."/>
            <person name="Mondo S."/>
            <person name="Nolan M."/>
            <person name="Ohm R."/>
            <person name="Pangilinan J."/>
            <person name="Park H.-J."/>
            <person name="Ramirez L."/>
            <person name="Alfaro M."/>
            <person name="Sun H."/>
            <person name="Tritt A."/>
            <person name="Yoshinaga Y."/>
            <person name="Zwiers L.-H."/>
            <person name="Turgeon B."/>
            <person name="Goodwin S."/>
            <person name="Spatafora J."/>
            <person name="Crous P."/>
            <person name="Grigoriev I."/>
        </authorList>
    </citation>
    <scope>NUCLEOTIDE SEQUENCE</scope>
    <source>
        <strain evidence="2">CBS 690.94</strain>
    </source>
</reference>
<name>A0A9P4PIU5_9PLEO</name>
<keyword evidence="1" id="KW-0812">Transmembrane</keyword>
<gene>
    <name evidence="2" type="ORF">P171DRAFT_43071</name>
</gene>
<keyword evidence="1" id="KW-1133">Transmembrane helix</keyword>
<keyword evidence="3" id="KW-1185">Reference proteome</keyword>
<comment type="caution">
    <text evidence="2">The sequence shown here is derived from an EMBL/GenBank/DDBJ whole genome shotgun (WGS) entry which is preliminary data.</text>
</comment>
<feature type="transmembrane region" description="Helical" evidence="1">
    <location>
        <begin position="66"/>
        <end position="90"/>
    </location>
</feature>
<dbReference type="EMBL" id="MU001502">
    <property type="protein sequence ID" value="KAF2443729.1"/>
    <property type="molecule type" value="Genomic_DNA"/>
</dbReference>
<accession>A0A9P4PIU5</accession>
<dbReference type="AlphaFoldDB" id="A0A9P4PIU5"/>